<evidence type="ECO:0000256" key="3">
    <source>
        <dbReference type="ARBA" id="ARBA00022679"/>
    </source>
</evidence>
<keyword evidence="4 7" id="KW-0012">Acyltransferase</keyword>
<evidence type="ECO:0000259" key="8">
    <source>
        <dbReference type="Pfam" id="PF00108"/>
    </source>
</evidence>
<dbReference type="PANTHER" id="PTHR18919">
    <property type="entry name" value="ACETYL-COA C-ACYLTRANSFERASE"/>
    <property type="match status" value="1"/>
</dbReference>
<evidence type="ECO:0000256" key="4">
    <source>
        <dbReference type="ARBA" id="ARBA00023315"/>
    </source>
</evidence>
<feature type="active site" description="Proton acceptor" evidence="6">
    <location>
        <position position="387"/>
    </location>
</feature>
<proteinExistence type="inferred from homology"/>
<dbReference type="EC" id="2.3.1.9" evidence="2"/>
<evidence type="ECO:0000259" key="9">
    <source>
        <dbReference type="Pfam" id="PF02803"/>
    </source>
</evidence>
<evidence type="ECO:0000256" key="1">
    <source>
        <dbReference type="ARBA" id="ARBA00010982"/>
    </source>
</evidence>
<dbReference type="Pfam" id="PF00108">
    <property type="entry name" value="Thiolase_N"/>
    <property type="match status" value="1"/>
</dbReference>
<dbReference type="FunFam" id="3.40.47.10:FF:000010">
    <property type="entry name" value="Acetyl-CoA acetyltransferase (Thiolase)"/>
    <property type="match status" value="1"/>
</dbReference>
<evidence type="ECO:0000256" key="6">
    <source>
        <dbReference type="PIRSR" id="PIRSR000429-1"/>
    </source>
</evidence>
<dbReference type="InterPro" id="IPR020615">
    <property type="entry name" value="Thiolase_acyl_enz_int_AS"/>
</dbReference>
<comment type="similarity">
    <text evidence="1 7">Belongs to the thiolase-like superfamily. Thiolase family.</text>
</comment>
<dbReference type="EMBL" id="DXAZ01000122">
    <property type="protein sequence ID" value="HIZ71596.1"/>
    <property type="molecule type" value="Genomic_DNA"/>
</dbReference>
<reference evidence="10" key="2">
    <citation type="submission" date="2021-04" db="EMBL/GenBank/DDBJ databases">
        <authorList>
            <person name="Gilroy R."/>
        </authorList>
    </citation>
    <scope>NUCLEOTIDE SEQUENCE</scope>
    <source>
        <strain evidence="10">CHK169-4300</strain>
    </source>
</reference>
<evidence type="ECO:0000313" key="10">
    <source>
        <dbReference type="EMBL" id="HIZ71596.1"/>
    </source>
</evidence>
<dbReference type="InterPro" id="IPR020610">
    <property type="entry name" value="Thiolase_AS"/>
</dbReference>
<dbReference type="PROSITE" id="PS00098">
    <property type="entry name" value="THIOLASE_1"/>
    <property type="match status" value="1"/>
</dbReference>
<dbReference type="InterPro" id="IPR020617">
    <property type="entry name" value="Thiolase_C"/>
</dbReference>
<name>A0A9D2G3J5_9LACT</name>
<comment type="caution">
    <text evidence="10">The sequence shown here is derived from an EMBL/GenBank/DDBJ whole genome shotgun (WGS) entry which is preliminary data.</text>
</comment>
<dbReference type="SUPFAM" id="SSF53901">
    <property type="entry name" value="Thiolase-like"/>
    <property type="match status" value="2"/>
</dbReference>
<dbReference type="Pfam" id="PF02803">
    <property type="entry name" value="Thiolase_C"/>
    <property type="match status" value="1"/>
</dbReference>
<dbReference type="PANTHER" id="PTHR18919:SF107">
    <property type="entry name" value="ACETYL-COA ACETYLTRANSFERASE, CYTOSOLIC"/>
    <property type="match status" value="1"/>
</dbReference>
<dbReference type="InterPro" id="IPR020616">
    <property type="entry name" value="Thiolase_N"/>
</dbReference>
<sequence>MERVFIVGAKRTAIGSFQGALSSVSAAELGAIVTKSVLEQSGVCSEAVEEVIFGNALPAGQGQGVARQVAIKADIPASTPASGVNMVCGSGLKSVMNAYISILAGMSDVVVAGGVESMSQAPHLLPAKLRKGQKMGSFEVEDHMLKDGLTDAFSFKHMGMTAENIAEKYNISREAQDRFAYESQQKAIRAQNAGAFKEEIVPITVKTRYGEEVVDADEYINHSTSLEKLAKLRPAFKKGGTVTAGNASGLNDGASAVLIVSESYLKENNLEPLAEIIAIGQGGVDPDIMGMGPVSAIEESLHRADLSINDLDVIELNEAFAAQSIGVINVLAENAGINTEEIYEKTNLNGGAIALGHPIGASGNRVLVTLLHLMRKQESEYGLASLCIGGGMGVSMVLKKPKL</sequence>
<feature type="active site" description="Acyl-thioester intermediate" evidence="6">
    <location>
        <position position="88"/>
    </location>
</feature>
<dbReference type="InterPro" id="IPR020613">
    <property type="entry name" value="Thiolase_CS"/>
</dbReference>
<evidence type="ECO:0000313" key="11">
    <source>
        <dbReference type="Proteomes" id="UP000824106"/>
    </source>
</evidence>
<dbReference type="PIRSF" id="PIRSF000429">
    <property type="entry name" value="Ac-CoA_Ac_transf"/>
    <property type="match status" value="1"/>
</dbReference>
<protein>
    <recommendedName>
        <fullName evidence="2">acetyl-CoA C-acetyltransferase</fullName>
        <ecNumber evidence="2">2.3.1.9</ecNumber>
    </recommendedName>
    <alternativeName>
        <fullName evidence="5">Acetoacetyl-CoA thiolase</fullName>
    </alternativeName>
</protein>
<dbReference type="InterPro" id="IPR002155">
    <property type="entry name" value="Thiolase"/>
</dbReference>
<organism evidence="10 11">
    <name type="scientific">Candidatus Atopostipes pullistercoris</name>
    <dbReference type="NCBI Taxonomy" id="2838467"/>
    <lineage>
        <taxon>Bacteria</taxon>
        <taxon>Bacillati</taxon>
        <taxon>Bacillota</taxon>
        <taxon>Bacilli</taxon>
        <taxon>Lactobacillales</taxon>
        <taxon>Carnobacteriaceae</taxon>
        <taxon>Atopostipes</taxon>
    </lineage>
</organism>
<dbReference type="Gene3D" id="3.40.47.10">
    <property type="match status" value="2"/>
</dbReference>
<evidence type="ECO:0000256" key="5">
    <source>
        <dbReference type="ARBA" id="ARBA00030755"/>
    </source>
</evidence>
<dbReference type="InterPro" id="IPR016039">
    <property type="entry name" value="Thiolase-like"/>
</dbReference>
<keyword evidence="3 7" id="KW-0808">Transferase</keyword>
<dbReference type="CDD" id="cd00751">
    <property type="entry name" value="thiolase"/>
    <property type="match status" value="1"/>
</dbReference>
<dbReference type="PROSITE" id="PS00737">
    <property type="entry name" value="THIOLASE_2"/>
    <property type="match status" value="1"/>
</dbReference>
<evidence type="ECO:0000256" key="7">
    <source>
        <dbReference type="RuleBase" id="RU003557"/>
    </source>
</evidence>
<dbReference type="GO" id="GO:0003985">
    <property type="term" value="F:acetyl-CoA C-acetyltransferase activity"/>
    <property type="evidence" value="ECO:0007669"/>
    <property type="project" value="UniProtKB-EC"/>
</dbReference>
<feature type="domain" description="Thiolase N-terminal" evidence="8">
    <location>
        <begin position="4"/>
        <end position="263"/>
    </location>
</feature>
<gene>
    <name evidence="10" type="ORF">H9808_07540</name>
</gene>
<accession>A0A9D2G3J5</accession>
<dbReference type="AlphaFoldDB" id="A0A9D2G3J5"/>
<feature type="domain" description="Thiolase C-terminal" evidence="9">
    <location>
        <begin position="271"/>
        <end position="400"/>
    </location>
</feature>
<dbReference type="NCBIfam" id="TIGR01930">
    <property type="entry name" value="AcCoA-C-Actrans"/>
    <property type="match status" value="1"/>
</dbReference>
<evidence type="ECO:0000256" key="2">
    <source>
        <dbReference type="ARBA" id="ARBA00012705"/>
    </source>
</evidence>
<feature type="active site" description="Proton acceptor" evidence="6">
    <location>
        <position position="357"/>
    </location>
</feature>
<reference evidence="10" key="1">
    <citation type="journal article" date="2021" name="PeerJ">
        <title>Extensive microbial diversity within the chicken gut microbiome revealed by metagenomics and culture.</title>
        <authorList>
            <person name="Gilroy R."/>
            <person name="Ravi A."/>
            <person name="Getino M."/>
            <person name="Pursley I."/>
            <person name="Horton D.L."/>
            <person name="Alikhan N.F."/>
            <person name="Baker D."/>
            <person name="Gharbi K."/>
            <person name="Hall N."/>
            <person name="Watson M."/>
            <person name="Adriaenssens E.M."/>
            <person name="Foster-Nyarko E."/>
            <person name="Jarju S."/>
            <person name="Secka A."/>
            <person name="Antonio M."/>
            <person name="Oren A."/>
            <person name="Chaudhuri R.R."/>
            <person name="La Ragione R."/>
            <person name="Hildebrand F."/>
            <person name="Pallen M.J."/>
        </authorList>
    </citation>
    <scope>NUCLEOTIDE SEQUENCE</scope>
    <source>
        <strain evidence="10">CHK169-4300</strain>
    </source>
</reference>
<dbReference type="PROSITE" id="PS00099">
    <property type="entry name" value="THIOLASE_3"/>
    <property type="match status" value="1"/>
</dbReference>
<dbReference type="Proteomes" id="UP000824106">
    <property type="component" value="Unassembled WGS sequence"/>
</dbReference>